<dbReference type="SMART" id="SM00327">
    <property type="entry name" value="VWA"/>
    <property type="match status" value="1"/>
</dbReference>
<reference evidence="17 18" key="1">
    <citation type="submission" date="2015-08" db="EMBL/GenBank/DDBJ databases">
        <title>Ancestral chromatin configuration constrains chromatin evolution on differentiating sex chromosomes in Drosophila.</title>
        <authorList>
            <person name="Zhou Q."/>
            <person name="Bachtrog D."/>
        </authorList>
    </citation>
    <scope>NUCLEOTIDE SEQUENCE [LARGE SCALE GENOMIC DNA]</scope>
    <source>
        <tissue evidence="17">Whole larvae</tissue>
    </source>
</reference>
<dbReference type="InterPro" id="IPR013608">
    <property type="entry name" value="VWA_N"/>
</dbReference>
<evidence type="ECO:0000256" key="5">
    <source>
        <dbReference type="ARBA" id="ARBA00022692"/>
    </source>
</evidence>
<evidence type="ECO:0000256" key="14">
    <source>
        <dbReference type="ARBA" id="ARBA00023180"/>
    </source>
</evidence>
<comment type="subcellular location">
    <subcellularLocation>
        <location evidence="1">Membrane</location>
        <topology evidence="1">Single-pass type I membrane protein</topology>
    </subcellularLocation>
</comment>
<evidence type="ECO:0000256" key="6">
    <source>
        <dbReference type="ARBA" id="ARBA00022723"/>
    </source>
</evidence>
<name>A0A0M4ERT4_DROBS</name>
<gene>
    <name evidence="17" type="ORF">Dbus_chr2Lg2022</name>
</gene>
<keyword evidence="6" id="KW-0479">Metal-binding</keyword>
<dbReference type="Pfam" id="PF08399">
    <property type="entry name" value="VWA_N"/>
    <property type="match status" value="1"/>
</dbReference>
<dbReference type="InterPro" id="IPR002035">
    <property type="entry name" value="VWF_A"/>
</dbReference>
<dbReference type="PANTHER" id="PTHR10166">
    <property type="entry name" value="VOLTAGE-DEPENDENT CALCIUM CHANNEL SUBUNIT ALPHA-2/DELTA-RELATED"/>
    <property type="match status" value="1"/>
</dbReference>
<keyword evidence="5" id="KW-0812">Transmembrane</keyword>
<dbReference type="AlphaFoldDB" id="A0A0M4ERT4"/>
<keyword evidence="12" id="KW-0472">Membrane</keyword>
<evidence type="ECO:0000256" key="2">
    <source>
        <dbReference type="ARBA" id="ARBA00022448"/>
    </source>
</evidence>
<dbReference type="Gene3D" id="3.30.450.20">
    <property type="entry name" value="PAS domain"/>
    <property type="match status" value="1"/>
</dbReference>
<dbReference type="InterPro" id="IPR013680">
    <property type="entry name" value="VDCC_a2/dsu"/>
</dbReference>
<dbReference type="OrthoDB" id="10054666at2759"/>
<evidence type="ECO:0000256" key="4">
    <source>
        <dbReference type="ARBA" id="ARBA00022673"/>
    </source>
</evidence>
<dbReference type="Gene3D" id="3.40.50.410">
    <property type="entry name" value="von Willebrand factor, type A domain"/>
    <property type="match status" value="1"/>
</dbReference>
<keyword evidence="11" id="KW-0406">Ion transport</keyword>
<keyword evidence="10" id="KW-1133">Transmembrane helix</keyword>
<evidence type="ECO:0000256" key="9">
    <source>
        <dbReference type="ARBA" id="ARBA00022882"/>
    </source>
</evidence>
<dbReference type="PROSITE" id="PS50234">
    <property type="entry name" value="VWFA"/>
    <property type="match status" value="1"/>
</dbReference>
<dbReference type="Pfam" id="PF08473">
    <property type="entry name" value="VGCC_alpha2"/>
    <property type="match status" value="1"/>
</dbReference>
<dbReference type="InterPro" id="IPR051173">
    <property type="entry name" value="Ca_channel_alpha-2/delta"/>
</dbReference>
<evidence type="ECO:0000256" key="12">
    <source>
        <dbReference type="ARBA" id="ARBA00023136"/>
    </source>
</evidence>
<keyword evidence="13" id="KW-1015">Disulfide bond</keyword>
<evidence type="ECO:0000256" key="3">
    <source>
        <dbReference type="ARBA" id="ARBA00022568"/>
    </source>
</evidence>
<dbReference type="Proteomes" id="UP000494163">
    <property type="component" value="Chromosome 2L"/>
</dbReference>
<sequence length="1243" mass="142568">MLSTCEKLMTHFAVILTAFLACQPLLLLLICGPPALPHGSSVSPMLVRASAADEAVGKWATQFGDELYLLAKTITKSDEIKQKYKEYNARVELKDGTELIKSVTANLGKMLARKMDAVRCIQELAESVNENFDFNYTSARDNYTYYSSKYSTFNGNSSEKPLTEDPDIIRMYSEMKLNPDTHFYNMPVDTEHSSVHVPSNVWDRAPDVLNVIQWSEQLDKVFKQNYQSDPALSWQYFGSDTGILRHYPASQWTDSRTNKVDADTYDCRKRSWYIETATCSKDIVILLDHSGSMTGHRHHVAKFTIRSILDTFSNNDFFTILKYSAAVDDIISCFSGALVQATPENIDVFNTAIEKLHPPNGYANLTLAYEQGFQLLRKYYESRNCSGNSTCNQAIMLVTDGVAGNTTEVFEKYNWGIGENGTKMNVRVFTYLLGKEVTKVREIQWMACLNRGYYSHVQTLDEVHEEVLKYVDVIATPLVLQNSTHPPTWTHAFTDKTYDPKTSKERKPRLMIAVGVPAFDRSYLLENSTRRRARLLGVAGTDVPVEDIDKLTLPYKLGVNGYSFVVSNNGYVLLHPDLRPIGSNGKMNPNYNSIDFTEVEHLFEDQLPREPGEQLIDIRNAMVHHEAREFKDIKVKLHYDKMRRVSEEKQDYFFAPLPNTPFTLGIVMPSEYGKTWIKVGEEVFKNKHMKVNISDFFIGDNWKVHPDWVYCKYHYLEGHEFATPEVELREFLGKMMQPGWKFSEQYAEDESDWDDKDDLNCGRKTLGDDAYYCNEELVHLLIFDAKVTNFSYGEWKFQTIEERQLFERFGATLRFVATMSGLTRWQFIFGEVEVDTDQEFGDYHTTAIDETWYKSAILQHHSDNQESFVYSVKHYNDPLEDADLKVTASHAIFPRDGGKEAPACVVGFQFSHARMWERFFNITAVDNCNNCLPICTDDDIDCVVIDNNAYIVVGQNINTTGKFFGEFHGDVMTAMVMKGIYKQIEVYDYQELCEVKPTSPSEGHSLLHPLKLLSLAFKWLIAELFLQYQNVKWWVEAAPFMEYLDNIEDEYSPVGGSNTAGAGSPKDDTDDADIIFKEPEPEPIYEACDMRSTLYALQPSSLNGITDYVEAPSTRPFLVKKIPNSNLLLVVVNVLMPSRSVHLTTEPQRITNYAQEFPCYKLNMSFYERRRIEECYTEHKDARGAIHLLRQRLTIGPDASAAPIDHNFYVLPDALLYARLVYTNYLERSVCFYIIIYYCVVQF</sequence>
<keyword evidence="2" id="KW-0813">Transport</keyword>
<organism evidence="17 18">
    <name type="scientific">Drosophila busckii</name>
    <name type="common">Fruit fly</name>
    <dbReference type="NCBI Taxonomy" id="30019"/>
    <lineage>
        <taxon>Eukaryota</taxon>
        <taxon>Metazoa</taxon>
        <taxon>Ecdysozoa</taxon>
        <taxon>Arthropoda</taxon>
        <taxon>Hexapoda</taxon>
        <taxon>Insecta</taxon>
        <taxon>Pterygota</taxon>
        <taxon>Neoptera</taxon>
        <taxon>Endopterygota</taxon>
        <taxon>Diptera</taxon>
        <taxon>Brachycera</taxon>
        <taxon>Muscomorpha</taxon>
        <taxon>Ephydroidea</taxon>
        <taxon>Drosophilidae</taxon>
        <taxon>Drosophila</taxon>
    </lineage>
</organism>
<keyword evidence="14" id="KW-0325">Glycoprotein</keyword>
<keyword evidence="7" id="KW-0732">Signal</keyword>
<keyword evidence="4" id="KW-0107">Calcium channel</keyword>
<evidence type="ECO:0000313" key="18">
    <source>
        <dbReference type="Proteomes" id="UP000494163"/>
    </source>
</evidence>
<dbReference type="Pfam" id="PF13519">
    <property type="entry name" value="VWA_2"/>
    <property type="match status" value="1"/>
</dbReference>
<dbReference type="STRING" id="30019.A0A0M4ERT4"/>
<evidence type="ECO:0000256" key="1">
    <source>
        <dbReference type="ARBA" id="ARBA00004479"/>
    </source>
</evidence>
<feature type="domain" description="VWFA" evidence="16">
    <location>
        <begin position="282"/>
        <end position="474"/>
    </location>
</feature>
<dbReference type="EMBL" id="CP012523">
    <property type="protein sequence ID" value="ALC39937.1"/>
    <property type="molecule type" value="Genomic_DNA"/>
</dbReference>
<keyword evidence="18" id="KW-1185">Reference proteome</keyword>
<dbReference type="FunFam" id="3.30.450.20:FF:000057">
    <property type="entry name" value="Voltage-dependent calcium channel subunit alpha-2/delta-4"/>
    <property type="match status" value="1"/>
</dbReference>
<keyword evidence="3" id="KW-0109">Calcium transport</keyword>
<evidence type="ECO:0000313" key="17">
    <source>
        <dbReference type="EMBL" id="ALC39937.1"/>
    </source>
</evidence>
<keyword evidence="9" id="KW-0851">Voltage-gated channel</keyword>
<evidence type="ECO:0000256" key="13">
    <source>
        <dbReference type="ARBA" id="ARBA00023157"/>
    </source>
</evidence>
<dbReference type="GO" id="GO:0005891">
    <property type="term" value="C:voltage-gated calcium channel complex"/>
    <property type="evidence" value="ECO:0007669"/>
    <property type="project" value="TreeGrafter"/>
</dbReference>
<keyword evidence="8" id="KW-0106">Calcium</keyword>
<protein>
    <submittedName>
        <fullName evidence="17">CG42817</fullName>
    </submittedName>
</protein>
<evidence type="ECO:0000256" key="7">
    <source>
        <dbReference type="ARBA" id="ARBA00022729"/>
    </source>
</evidence>
<accession>A0A0M4ERT4</accession>
<dbReference type="GO" id="GO:0005245">
    <property type="term" value="F:voltage-gated calcium channel activity"/>
    <property type="evidence" value="ECO:0007669"/>
    <property type="project" value="TreeGrafter"/>
</dbReference>
<evidence type="ECO:0000256" key="15">
    <source>
        <dbReference type="ARBA" id="ARBA00023303"/>
    </source>
</evidence>
<dbReference type="PANTHER" id="PTHR10166:SF31">
    <property type="entry name" value="CA[2+] CHANNEL MUSCLE-SPECIFIC ALPHA2_DELTA SUBUNIT, ISOFORM A"/>
    <property type="match status" value="1"/>
</dbReference>
<evidence type="ECO:0000256" key="11">
    <source>
        <dbReference type="ARBA" id="ARBA00023065"/>
    </source>
</evidence>
<evidence type="ECO:0000256" key="10">
    <source>
        <dbReference type="ARBA" id="ARBA00022989"/>
    </source>
</evidence>
<dbReference type="InterPro" id="IPR036465">
    <property type="entry name" value="vWFA_dom_sf"/>
</dbReference>
<evidence type="ECO:0000256" key="8">
    <source>
        <dbReference type="ARBA" id="ARBA00022837"/>
    </source>
</evidence>
<dbReference type="OMA" id="IRRCNES"/>
<dbReference type="CDD" id="cd01463">
    <property type="entry name" value="vWA_VGCC_like"/>
    <property type="match status" value="1"/>
</dbReference>
<evidence type="ECO:0000259" key="16">
    <source>
        <dbReference type="PROSITE" id="PS50234"/>
    </source>
</evidence>
<dbReference type="SUPFAM" id="SSF53300">
    <property type="entry name" value="vWA-like"/>
    <property type="match status" value="1"/>
</dbReference>
<dbReference type="PROSITE" id="PS51257">
    <property type="entry name" value="PROKAR_LIPOPROTEIN"/>
    <property type="match status" value="1"/>
</dbReference>
<keyword evidence="15" id="KW-0407">Ion channel</keyword>
<dbReference type="FunFam" id="3.40.50.410:FF:000095">
    <property type="entry name" value="Dihydropyridine-sensitive l-type calcium channel"/>
    <property type="match status" value="1"/>
</dbReference>
<proteinExistence type="predicted"/>
<dbReference type="GO" id="GO:0046872">
    <property type="term" value="F:metal ion binding"/>
    <property type="evidence" value="ECO:0007669"/>
    <property type="project" value="UniProtKB-KW"/>
</dbReference>